<reference evidence="3 4" key="1">
    <citation type="journal article" date="2005" name="Int. J. Syst. Evol. Microbiol.">
        <title>Halobacillus yeomjeoni sp. nov., isolated from a marine solar saltern in Korea.</title>
        <authorList>
            <person name="Yoon J.H."/>
            <person name="Kang S.J."/>
            <person name="Lee C.H."/>
            <person name="Oh H.W."/>
            <person name="Oh T.K."/>
        </authorList>
    </citation>
    <scope>NUCLEOTIDE SEQUENCE [LARGE SCALE GENOMIC DNA]</scope>
    <source>
        <strain evidence="3 4">KCTC 3957</strain>
    </source>
</reference>
<dbReference type="InterPro" id="IPR036291">
    <property type="entry name" value="NAD(P)-bd_dom_sf"/>
</dbReference>
<comment type="similarity">
    <text evidence="1">Belongs to the short-chain dehydrogenases/reductases (SDR) family.</text>
</comment>
<dbReference type="EMBL" id="JADZSC010000001">
    <property type="protein sequence ID" value="MBH0229340.1"/>
    <property type="molecule type" value="Genomic_DNA"/>
</dbReference>
<evidence type="ECO:0000256" key="1">
    <source>
        <dbReference type="ARBA" id="ARBA00006484"/>
    </source>
</evidence>
<protein>
    <submittedName>
        <fullName evidence="3">SDR family oxidoreductase</fullName>
    </submittedName>
</protein>
<organism evidence="3 4">
    <name type="scientific">Halobacillus yeomjeoni</name>
    <dbReference type="NCBI Taxonomy" id="311194"/>
    <lineage>
        <taxon>Bacteria</taxon>
        <taxon>Bacillati</taxon>
        <taxon>Bacillota</taxon>
        <taxon>Bacilli</taxon>
        <taxon>Bacillales</taxon>
        <taxon>Bacillaceae</taxon>
        <taxon>Halobacillus</taxon>
    </lineage>
</organism>
<name>A0A931HTA1_9BACI</name>
<dbReference type="InterPro" id="IPR050259">
    <property type="entry name" value="SDR"/>
</dbReference>
<keyword evidence="4" id="KW-1185">Reference proteome</keyword>
<dbReference type="AlphaFoldDB" id="A0A931HTA1"/>
<proteinExistence type="inferred from homology"/>
<dbReference type="InterPro" id="IPR002347">
    <property type="entry name" value="SDR_fam"/>
</dbReference>
<dbReference type="NCBIfam" id="NF047420">
    <property type="entry name" value="EF_P_mod_YmfI"/>
    <property type="match status" value="1"/>
</dbReference>
<dbReference type="CDD" id="cd05233">
    <property type="entry name" value="SDR_c"/>
    <property type="match status" value="1"/>
</dbReference>
<gene>
    <name evidence="3" type="ORF">H0267_03845</name>
</gene>
<comment type="caution">
    <text evidence="3">The sequence shown here is derived from an EMBL/GenBank/DDBJ whole genome shotgun (WGS) entry which is preliminary data.</text>
</comment>
<dbReference type="PRINTS" id="PR00081">
    <property type="entry name" value="GDHRDH"/>
</dbReference>
<dbReference type="Gene3D" id="3.40.50.720">
    <property type="entry name" value="NAD(P)-binding Rossmann-like Domain"/>
    <property type="match status" value="1"/>
</dbReference>
<dbReference type="GO" id="GO:0016491">
    <property type="term" value="F:oxidoreductase activity"/>
    <property type="evidence" value="ECO:0007669"/>
    <property type="project" value="UniProtKB-KW"/>
</dbReference>
<evidence type="ECO:0000256" key="2">
    <source>
        <dbReference type="ARBA" id="ARBA00023002"/>
    </source>
</evidence>
<evidence type="ECO:0000313" key="3">
    <source>
        <dbReference type="EMBL" id="MBH0229340.1"/>
    </source>
</evidence>
<dbReference type="PANTHER" id="PTHR42879:SF2">
    <property type="entry name" value="3-OXOACYL-[ACYL-CARRIER-PROTEIN] REDUCTASE FABG"/>
    <property type="match status" value="1"/>
</dbReference>
<dbReference type="Pfam" id="PF13561">
    <property type="entry name" value="adh_short_C2"/>
    <property type="match status" value="1"/>
</dbReference>
<dbReference type="Proteomes" id="UP000614490">
    <property type="component" value="Unassembled WGS sequence"/>
</dbReference>
<evidence type="ECO:0000313" key="4">
    <source>
        <dbReference type="Proteomes" id="UP000614490"/>
    </source>
</evidence>
<dbReference type="FunFam" id="3.40.50.720:FF:000173">
    <property type="entry name" value="3-oxoacyl-[acyl-carrier protein] reductase"/>
    <property type="match status" value="1"/>
</dbReference>
<keyword evidence="2" id="KW-0560">Oxidoreductase</keyword>
<dbReference type="SUPFAM" id="SSF51735">
    <property type="entry name" value="NAD(P)-binding Rossmann-fold domains"/>
    <property type="match status" value="1"/>
</dbReference>
<dbReference type="PANTHER" id="PTHR42879">
    <property type="entry name" value="3-OXOACYL-(ACYL-CARRIER-PROTEIN) REDUCTASE"/>
    <property type="match status" value="1"/>
</dbReference>
<accession>A0A931HTA1</accession>
<dbReference type="RefSeq" id="WP_197315958.1">
    <property type="nucleotide sequence ID" value="NZ_JADZSC010000001.1"/>
</dbReference>
<sequence>MSKTCLIIGASGEIGSSTVLSLVKKGYSVGLQYHSNAKSIDKLNKNIPHAQRLGFFQADLSTDEGIRSFINMIDSDWDSVVFAGGHLWKGLFQDMEEADMDALYRVHVKAPWLITRHLLPSMIRNREGNIVVVSSLFGEEGASMEVAYSAVKGAQISFVKGLAKEVGPSGIRVNAVTPGLIATKMNEELSEEEFGAVEEEIPLSRAGRTEEVGDAIEFLLSDRSSYITGHILKVNGGWS</sequence>